<organism evidence="6">
    <name type="scientific">Sesamum radiatum</name>
    <name type="common">Black benniseed</name>
    <dbReference type="NCBI Taxonomy" id="300843"/>
    <lineage>
        <taxon>Eukaryota</taxon>
        <taxon>Viridiplantae</taxon>
        <taxon>Streptophyta</taxon>
        <taxon>Embryophyta</taxon>
        <taxon>Tracheophyta</taxon>
        <taxon>Spermatophyta</taxon>
        <taxon>Magnoliopsida</taxon>
        <taxon>eudicotyledons</taxon>
        <taxon>Gunneridae</taxon>
        <taxon>Pentapetalae</taxon>
        <taxon>asterids</taxon>
        <taxon>lamiids</taxon>
        <taxon>Lamiales</taxon>
        <taxon>Pedaliaceae</taxon>
        <taxon>Sesamum</taxon>
    </lineage>
</organism>
<proteinExistence type="inferred from homology"/>
<accession>A0AAW2WGU1</accession>
<evidence type="ECO:0000256" key="3">
    <source>
        <dbReference type="RuleBase" id="RU369050"/>
    </source>
</evidence>
<name>A0AAW2WGU1_SESRA</name>
<dbReference type="PANTHER" id="PTHR45991:SF1">
    <property type="entry name" value="PACHYTENE CHECKPOINT PROTEIN 2 HOMOLOG"/>
    <property type="match status" value="1"/>
</dbReference>
<dbReference type="GO" id="GO:0016887">
    <property type="term" value="F:ATP hydrolysis activity"/>
    <property type="evidence" value="ECO:0007669"/>
    <property type="project" value="InterPro"/>
</dbReference>
<dbReference type="InterPro" id="IPR027417">
    <property type="entry name" value="P-loop_NTPase"/>
</dbReference>
<dbReference type="AlphaFoldDB" id="A0AAW2WGU1"/>
<keyword evidence="3" id="KW-0469">Meiosis</keyword>
<comment type="similarity">
    <text evidence="3">Belongs to the AAA ATPase family. PCH2 subfamily.</text>
</comment>
<reference evidence="6" key="1">
    <citation type="submission" date="2020-06" db="EMBL/GenBank/DDBJ databases">
        <authorList>
            <person name="Li T."/>
            <person name="Hu X."/>
            <person name="Zhang T."/>
            <person name="Song X."/>
            <person name="Zhang H."/>
            <person name="Dai N."/>
            <person name="Sheng W."/>
            <person name="Hou X."/>
            <person name="Wei L."/>
        </authorList>
    </citation>
    <scope>NUCLEOTIDE SEQUENCE</scope>
    <source>
        <strain evidence="6">G02</strain>
        <tissue evidence="6">Leaf</tissue>
    </source>
</reference>
<feature type="compositionally biased region" description="Pro residues" evidence="4">
    <location>
        <begin position="37"/>
        <end position="49"/>
    </location>
</feature>
<dbReference type="Pfam" id="PF00004">
    <property type="entry name" value="AAA"/>
    <property type="match status" value="1"/>
</dbReference>
<comment type="subcellular location">
    <subcellularLocation>
        <location evidence="3">Nucleus</location>
    </subcellularLocation>
</comment>
<dbReference type="GO" id="GO:0051598">
    <property type="term" value="P:meiotic recombination checkpoint signaling"/>
    <property type="evidence" value="ECO:0007669"/>
    <property type="project" value="TreeGrafter"/>
</dbReference>
<dbReference type="GO" id="GO:0007131">
    <property type="term" value="P:reciprocal meiotic recombination"/>
    <property type="evidence" value="ECO:0007669"/>
    <property type="project" value="UniProtKB-UniRule"/>
</dbReference>
<feature type="region of interest" description="Disordered" evidence="4">
    <location>
        <begin position="1"/>
        <end position="51"/>
    </location>
</feature>
<evidence type="ECO:0000256" key="2">
    <source>
        <dbReference type="ARBA" id="ARBA00022840"/>
    </source>
</evidence>
<dbReference type="Gene3D" id="3.40.50.300">
    <property type="entry name" value="P-loop containing nucleotide triphosphate hydrolases"/>
    <property type="match status" value="1"/>
</dbReference>
<evidence type="ECO:0000256" key="1">
    <source>
        <dbReference type="ARBA" id="ARBA00022741"/>
    </source>
</evidence>
<dbReference type="Pfam" id="PF23563">
    <property type="entry name" value="TRIP13_N"/>
    <property type="match status" value="1"/>
</dbReference>
<comment type="function">
    <text evidence="3">Plays a key role in chromosome recombination during meiosis.</text>
</comment>
<evidence type="ECO:0000256" key="4">
    <source>
        <dbReference type="SAM" id="MobiDB-lite"/>
    </source>
</evidence>
<keyword evidence="3" id="KW-0539">Nucleus</keyword>
<dbReference type="SUPFAM" id="SSF52540">
    <property type="entry name" value="P-loop containing nucleoside triphosphate hydrolases"/>
    <property type="match status" value="1"/>
</dbReference>
<feature type="domain" description="ATPase AAA-type core" evidence="5">
    <location>
        <begin position="210"/>
        <end position="237"/>
    </location>
</feature>
<dbReference type="InterPro" id="IPR003959">
    <property type="entry name" value="ATPase_AAA_core"/>
</dbReference>
<dbReference type="InterPro" id="IPR044539">
    <property type="entry name" value="Pch2-like"/>
</dbReference>
<evidence type="ECO:0000259" key="5">
    <source>
        <dbReference type="Pfam" id="PF00004"/>
    </source>
</evidence>
<dbReference type="GO" id="GO:0005634">
    <property type="term" value="C:nucleus"/>
    <property type="evidence" value="ECO:0007669"/>
    <property type="project" value="UniProtKB-SubCell"/>
</dbReference>
<dbReference type="EMBL" id="JACGWJ010000001">
    <property type="protein sequence ID" value="KAL0441070.1"/>
    <property type="molecule type" value="Genomic_DNA"/>
</dbReference>
<sequence length="268" mass="29322">MPELMSATEMSAPMDISVPNPGECNLPDQDAVFSEPPAAPSAPPPPPPSLSEDKILLSVEVLLKPSSTARADDVRSAVERMLEKRSMSYTDGPIPVPLGDAFLVDNVERICICDSDVWVEKQDVLLFWQVKPVVHVFQLSEEGPCEELSNDGQLASFNEWILPAKEFDGMWESLIYDSGLKQRLLRYAASALLFTEKGVNPFLVSWNRIVLLHGPPGTGKTSLCKALAQKLQYALAQDEVESLAAARKAALSGSEPSDSIRVSFLLLR</sequence>
<keyword evidence="2" id="KW-0067">ATP-binding</keyword>
<dbReference type="PANTHER" id="PTHR45991">
    <property type="entry name" value="PACHYTENE CHECKPOINT PROTEIN 2"/>
    <property type="match status" value="1"/>
</dbReference>
<evidence type="ECO:0000313" key="6">
    <source>
        <dbReference type="EMBL" id="KAL0441070.1"/>
    </source>
</evidence>
<dbReference type="GO" id="GO:0005694">
    <property type="term" value="C:chromosome"/>
    <property type="evidence" value="ECO:0007669"/>
    <property type="project" value="TreeGrafter"/>
</dbReference>
<dbReference type="GO" id="GO:0005524">
    <property type="term" value="F:ATP binding"/>
    <property type="evidence" value="ECO:0007669"/>
    <property type="project" value="UniProtKB-KW"/>
</dbReference>
<protein>
    <recommendedName>
        <fullName evidence="3">Pachytene checkpoint protein 2 homolog</fullName>
    </recommendedName>
</protein>
<comment type="caution">
    <text evidence="6">The sequence shown here is derived from an EMBL/GenBank/DDBJ whole genome shotgun (WGS) entry which is preliminary data.</text>
</comment>
<gene>
    <name evidence="6" type="ORF">Sradi_0045900</name>
</gene>
<keyword evidence="1" id="KW-0547">Nucleotide-binding</keyword>
<reference evidence="6" key="2">
    <citation type="journal article" date="2024" name="Plant">
        <title>Genomic evolution and insights into agronomic trait innovations of Sesamum species.</title>
        <authorList>
            <person name="Miao H."/>
            <person name="Wang L."/>
            <person name="Qu L."/>
            <person name="Liu H."/>
            <person name="Sun Y."/>
            <person name="Le M."/>
            <person name="Wang Q."/>
            <person name="Wei S."/>
            <person name="Zheng Y."/>
            <person name="Lin W."/>
            <person name="Duan Y."/>
            <person name="Cao H."/>
            <person name="Xiong S."/>
            <person name="Wang X."/>
            <person name="Wei L."/>
            <person name="Li C."/>
            <person name="Ma Q."/>
            <person name="Ju M."/>
            <person name="Zhao R."/>
            <person name="Li G."/>
            <person name="Mu C."/>
            <person name="Tian Q."/>
            <person name="Mei H."/>
            <person name="Zhang T."/>
            <person name="Gao T."/>
            <person name="Zhang H."/>
        </authorList>
    </citation>
    <scope>NUCLEOTIDE SEQUENCE</scope>
    <source>
        <strain evidence="6">G02</strain>
    </source>
</reference>